<dbReference type="Proteomes" id="UP001152747">
    <property type="component" value="Unassembled WGS sequence"/>
</dbReference>
<dbReference type="PROSITE" id="PS50102">
    <property type="entry name" value="RRM"/>
    <property type="match status" value="1"/>
</dbReference>
<name>A0A9P1IDQ0_9PELO</name>
<protein>
    <recommendedName>
        <fullName evidence="4">RRM domain-containing protein</fullName>
    </recommendedName>
</protein>
<evidence type="ECO:0000313" key="5">
    <source>
        <dbReference type="EMBL" id="CAI5443867.1"/>
    </source>
</evidence>
<feature type="domain" description="RRM" evidence="4">
    <location>
        <begin position="148"/>
        <end position="224"/>
    </location>
</feature>
<evidence type="ECO:0000256" key="2">
    <source>
        <dbReference type="ARBA" id="ARBA00022884"/>
    </source>
</evidence>
<dbReference type="InterPro" id="IPR000504">
    <property type="entry name" value="RRM_dom"/>
</dbReference>
<dbReference type="SMART" id="SM00360">
    <property type="entry name" value="RRM"/>
    <property type="match status" value="3"/>
</dbReference>
<dbReference type="Pfam" id="PF00076">
    <property type="entry name" value="RRM_1"/>
    <property type="match status" value="1"/>
</dbReference>
<dbReference type="GO" id="GO:0003723">
    <property type="term" value="F:RNA binding"/>
    <property type="evidence" value="ECO:0007669"/>
    <property type="project" value="UniProtKB-UniRule"/>
</dbReference>
<evidence type="ECO:0000259" key="4">
    <source>
        <dbReference type="PROSITE" id="PS50102"/>
    </source>
</evidence>
<dbReference type="Gene3D" id="3.30.70.330">
    <property type="match status" value="3"/>
</dbReference>
<dbReference type="OrthoDB" id="431068at2759"/>
<keyword evidence="2 3" id="KW-0694">RNA-binding</keyword>
<sequence>MCENVEDLVKLVAKLEDDQISQLRQTIQLDYKSTAANFDENNFAAENRQVRARGLPWQASDQHVAQFFAGLDISPGGIALCLSSEGRRNGEVVVNFENEMSRDLALKRHRNFLLSRYIEVYKATLDEFLQVASGSSTEAMEFVSTNAVNVRMRGLPYDCTEQQIKTFFEPLKVLDKILFISRSDGRPTGDAFVQFETEEDAQNALLKHRQTIGQRYIELFKSTAAEVQQVVKRCNQINNQQQMSPNQEIANQVAAAANLSPQNSQHSQDQQEKRKDCIRLRGLPYEAQVQHIVTFLGEFAKMVKFQGVHMIFNNQGHPSGEAFIQMANDAAAAATSLATHNKFMVIGKKQRYIEVFQCSAEDLNLQHLVKPVQQVAPTFAPQLSTQAPHHPHQQYWTGYPSPPISPIIPGQLTQLVVYGITINVGIPELVAQFSSPEVQVENVLFTRWPTPVCPGEAVITIRSRQAQIPAPAPQFYAPPTFPHPHSQQFPHQAPIILEQ</sequence>
<keyword evidence="6" id="KW-1185">Reference proteome</keyword>
<evidence type="ECO:0000313" key="6">
    <source>
        <dbReference type="Proteomes" id="UP001152747"/>
    </source>
</evidence>
<comment type="caution">
    <text evidence="5">The sequence shown here is derived from an EMBL/GenBank/DDBJ whole genome shotgun (WGS) entry which is preliminary data.</text>
</comment>
<dbReference type="AlphaFoldDB" id="A0A9P1IDQ0"/>
<organism evidence="5 6">
    <name type="scientific">Caenorhabditis angaria</name>
    <dbReference type="NCBI Taxonomy" id="860376"/>
    <lineage>
        <taxon>Eukaryota</taxon>
        <taxon>Metazoa</taxon>
        <taxon>Ecdysozoa</taxon>
        <taxon>Nematoda</taxon>
        <taxon>Chromadorea</taxon>
        <taxon>Rhabditida</taxon>
        <taxon>Rhabditina</taxon>
        <taxon>Rhabditomorpha</taxon>
        <taxon>Rhabditoidea</taxon>
        <taxon>Rhabditidae</taxon>
        <taxon>Peloderinae</taxon>
        <taxon>Caenorhabditis</taxon>
    </lineage>
</organism>
<proteinExistence type="predicted"/>
<dbReference type="CDD" id="cd12508">
    <property type="entry name" value="RRM2_ESRPs_Fusilli"/>
    <property type="match status" value="1"/>
</dbReference>
<dbReference type="InterPro" id="IPR012677">
    <property type="entry name" value="Nucleotide-bd_a/b_plait_sf"/>
</dbReference>
<dbReference type="EMBL" id="CANHGI010000002">
    <property type="protein sequence ID" value="CAI5443867.1"/>
    <property type="molecule type" value="Genomic_DNA"/>
</dbReference>
<accession>A0A9P1IDQ0</accession>
<reference evidence="5" key="1">
    <citation type="submission" date="2022-11" db="EMBL/GenBank/DDBJ databases">
        <authorList>
            <person name="Kikuchi T."/>
        </authorList>
    </citation>
    <scope>NUCLEOTIDE SEQUENCE</scope>
    <source>
        <strain evidence="5">PS1010</strain>
    </source>
</reference>
<dbReference type="PANTHER" id="PTHR13976">
    <property type="entry name" value="HETEROGENEOUS NUCLEAR RIBONUCLEOPROTEIN-RELATED"/>
    <property type="match status" value="1"/>
</dbReference>
<keyword evidence="1" id="KW-0677">Repeat</keyword>
<gene>
    <name evidence="5" type="ORF">CAMP_LOCUS6504</name>
</gene>
<dbReference type="InterPro" id="IPR035979">
    <property type="entry name" value="RBD_domain_sf"/>
</dbReference>
<evidence type="ECO:0000256" key="1">
    <source>
        <dbReference type="ARBA" id="ARBA00022737"/>
    </source>
</evidence>
<evidence type="ECO:0000256" key="3">
    <source>
        <dbReference type="PROSITE-ProRule" id="PRU00176"/>
    </source>
</evidence>
<dbReference type="SUPFAM" id="SSF54928">
    <property type="entry name" value="RNA-binding domain, RBD"/>
    <property type="match status" value="3"/>
</dbReference>
<dbReference type="InterPro" id="IPR050666">
    <property type="entry name" value="ESRP"/>
</dbReference>